<reference evidence="9" key="1">
    <citation type="submission" date="2019-12" db="UniProtKB">
        <authorList>
            <consortium name="WormBaseParasite"/>
        </authorList>
    </citation>
    <scope>IDENTIFICATION</scope>
</reference>
<dbReference type="PANTHER" id="PTHR21141:SF5">
    <property type="entry name" value="LARGE RIBOSOMAL SUBUNIT PROTEIN P2"/>
    <property type="match status" value="1"/>
</dbReference>
<evidence type="ECO:0000256" key="7">
    <source>
        <dbReference type="SAM" id="MobiDB-lite"/>
    </source>
</evidence>
<protein>
    <recommendedName>
        <fullName evidence="5">Large ribosomal subunit protein P2</fullName>
    </recommendedName>
    <alternativeName>
        <fullName evidence="6">60S acidic ribosomal protein P2</fullName>
    </alternativeName>
</protein>
<dbReference type="FunFam" id="1.10.10.1410:FF:000002">
    <property type="entry name" value="60S acidic ribosomal protein P2"/>
    <property type="match status" value="1"/>
</dbReference>
<dbReference type="HAMAP" id="MF_01478">
    <property type="entry name" value="Ribosomal_L12_arch"/>
    <property type="match status" value="1"/>
</dbReference>
<evidence type="ECO:0000313" key="8">
    <source>
        <dbReference type="Proteomes" id="UP000046395"/>
    </source>
</evidence>
<comment type="similarity">
    <text evidence="2">Belongs to the eukaryotic ribosomal protein P1/P2 family.</text>
</comment>
<dbReference type="Gene3D" id="1.10.10.1410">
    <property type="match status" value="1"/>
</dbReference>
<evidence type="ECO:0000256" key="1">
    <source>
        <dbReference type="ARBA" id="ARBA00003362"/>
    </source>
</evidence>
<evidence type="ECO:0000313" key="9">
    <source>
        <dbReference type="WBParaSite" id="TMUE_2000008430.1"/>
    </source>
</evidence>
<feature type="compositionally biased region" description="Low complexity" evidence="7">
    <location>
        <begin position="66"/>
        <end position="83"/>
    </location>
</feature>
<dbReference type="GO" id="GO:0003735">
    <property type="term" value="F:structural constituent of ribosome"/>
    <property type="evidence" value="ECO:0007669"/>
    <property type="project" value="InterPro"/>
</dbReference>
<keyword evidence="3" id="KW-0689">Ribosomal protein</keyword>
<dbReference type="PANTHER" id="PTHR21141">
    <property type="entry name" value="60S ACIDIC RIBOSOMAL PROTEIN FAMILY MEMBER"/>
    <property type="match status" value="1"/>
</dbReference>
<keyword evidence="4" id="KW-0687">Ribonucleoprotein</keyword>
<dbReference type="InterPro" id="IPR044076">
    <property type="entry name" value="Ribosomal_P2"/>
</dbReference>
<keyword evidence="8" id="KW-1185">Reference proteome</keyword>
<dbReference type="InterPro" id="IPR027534">
    <property type="entry name" value="Ribosomal_P1/P2"/>
</dbReference>
<feature type="compositionally biased region" description="Basic and acidic residues" evidence="7">
    <location>
        <begin position="84"/>
        <end position="98"/>
    </location>
</feature>
<feature type="region of interest" description="Disordered" evidence="7">
    <location>
        <begin position="66"/>
        <end position="112"/>
    </location>
</feature>
<dbReference type="GO" id="GO:0002182">
    <property type="term" value="P:cytoplasmic translational elongation"/>
    <property type="evidence" value="ECO:0007669"/>
    <property type="project" value="InterPro"/>
</dbReference>
<dbReference type="WBParaSite" id="TMUE_2000008430.1">
    <property type="protein sequence ID" value="TMUE_2000008430.1"/>
    <property type="gene ID" value="WBGene00293832"/>
</dbReference>
<evidence type="ECO:0000256" key="2">
    <source>
        <dbReference type="ARBA" id="ARBA00005436"/>
    </source>
</evidence>
<dbReference type="InterPro" id="IPR038716">
    <property type="entry name" value="P1/P2_N_sf"/>
</dbReference>
<evidence type="ECO:0000256" key="6">
    <source>
        <dbReference type="ARBA" id="ARBA00035443"/>
    </source>
</evidence>
<dbReference type="GO" id="GO:0022625">
    <property type="term" value="C:cytosolic large ribosomal subunit"/>
    <property type="evidence" value="ECO:0007669"/>
    <property type="project" value="InterPro"/>
</dbReference>
<dbReference type="Pfam" id="PF00428">
    <property type="entry name" value="Ribosomal_60s"/>
    <property type="match status" value="1"/>
</dbReference>
<evidence type="ECO:0000256" key="5">
    <source>
        <dbReference type="ARBA" id="ARBA00035301"/>
    </source>
</evidence>
<organism evidence="8 9">
    <name type="scientific">Trichuris muris</name>
    <name type="common">Mouse whipworm</name>
    <dbReference type="NCBI Taxonomy" id="70415"/>
    <lineage>
        <taxon>Eukaryota</taxon>
        <taxon>Metazoa</taxon>
        <taxon>Ecdysozoa</taxon>
        <taxon>Nematoda</taxon>
        <taxon>Enoplea</taxon>
        <taxon>Dorylaimia</taxon>
        <taxon>Trichinellida</taxon>
        <taxon>Trichuridae</taxon>
        <taxon>Trichuris</taxon>
    </lineage>
</organism>
<name>A0A5S6QMI3_TRIMR</name>
<dbReference type="AlphaFoldDB" id="A0A5S6QMI3"/>
<evidence type="ECO:0000256" key="4">
    <source>
        <dbReference type="ARBA" id="ARBA00023274"/>
    </source>
</evidence>
<evidence type="ECO:0000256" key="3">
    <source>
        <dbReference type="ARBA" id="ARBA00022980"/>
    </source>
</evidence>
<comment type="function">
    <text evidence="1">Plays an important role in the elongation step of protein synthesis.</text>
</comment>
<dbReference type="CDD" id="cd05833">
    <property type="entry name" value="Ribosomal_P2"/>
    <property type="match status" value="1"/>
</dbReference>
<accession>A0A5S6QMI3</accession>
<sequence>MRYVAAYVLAVMGGNAKPDAAAIKKILDSVGIDFDEKRAKIVVEACSGHKVDDLINEGLKKLATVPTGGAAAPASPVSSAPAKGGKEPPPKEAAKKEESEEEDEDMGFSLFD</sequence>
<dbReference type="Proteomes" id="UP000046395">
    <property type="component" value="Unassembled WGS sequence"/>
</dbReference>
<proteinExistence type="inferred from homology"/>
<dbReference type="STRING" id="70415.A0A5S6QMI3"/>